<evidence type="ECO:0000313" key="6">
    <source>
        <dbReference type="Proteomes" id="UP001461498"/>
    </source>
</evidence>
<dbReference type="Pfam" id="PF00561">
    <property type="entry name" value="Abhydrolase_1"/>
    <property type="match status" value="1"/>
</dbReference>
<gene>
    <name evidence="5" type="ORF">O3M35_011050</name>
</gene>
<dbReference type="EMBL" id="JAPXFL010000008">
    <property type="protein sequence ID" value="KAK9502244.1"/>
    <property type="molecule type" value="Genomic_DNA"/>
</dbReference>
<proteinExistence type="inferred from homology"/>
<dbReference type="Gene3D" id="3.40.50.1820">
    <property type="entry name" value="alpha/beta hydrolase"/>
    <property type="match status" value="1"/>
</dbReference>
<keyword evidence="1" id="KW-0378">Hydrolase</keyword>
<dbReference type="PRINTS" id="PR00412">
    <property type="entry name" value="EPOXHYDRLASE"/>
</dbReference>
<evidence type="ECO:0000313" key="5">
    <source>
        <dbReference type="EMBL" id="KAK9502244.1"/>
    </source>
</evidence>
<protein>
    <recommendedName>
        <fullName evidence="4">AB hydrolase-1 domain-containing protein</fullName>
    </recommendedName>
</protein>
<evidence type="ECO:0000256" key="2">
    <source>
        <dbReference type="ARBA" id="ARBA00038334"/>
    </source>
</evidence>
<feature type="transmembrane region" description="Helical" evidence="3">
    <location>
        <begin position="6"/>
        <end position="30"/>
    </location>
</feature>
<organism evidence="5 6">
    <name type="scientific">Rhynocoris fuscipes</name>
    <dbReference type="NCBI Taxonomy" id="488301"/>
    <lineage>
        <taxon>Eukaryota</taxon>
        <taxon>Metazoa</taxon>
        <taxon>Ecdysozoa</taxon>
        <taxon>Arthropoda</taxon>
        <taxon>Hexapoda</taxon>
        <taxon>Insecta</taxon>
        <taxon>Pterygota</taxon>
        <taxon>Neoptera</taxon>
        <taxon>Paraneoptera</taxon>
        <taxon>Hemiptera</taxon>
        <taxon>Heteroptera</taxon>
        <taxon>Panheteroptera</taxon>
        <taxon>Cimicomorpha</taxon>
        <taxon>Reduviidae</taxon>
        <taxon>Harpactorinae</taxon>
        <taxon>Harpactorini</taxon>
        <taxon>Rhynocoris</taxon>
    </lineage>
</organism>
<dbReference type="InterPro" id="IPR000073">
    <property type="entry name" value="AB_hydrolase_1"/>
</dbReference>
<accession>A0AAW1CX39</accession>
<keyword evidence="3" id="KW-0812">Transmembrane</keyword>
<keyword evidence="3" id="KW-1133">Transmembrane helix</keyword>
<feature type="domain" description="AB hydrolase-1" evidence="4">
    <location>
        <begin position="82"/>
        <end position="319"/>
    </location>
</feature>
<name>A0AAW1CX39_9HEMI</name>
<dbReference type="AlphaFoldDB" id="A0AAW1CX39"/>
<sequence length="388" mass="44496">MNNTAIINISTFELISLKLYSFIWGILFLIKRLVKHIWAADFKEKPGNPPNCLIDNSFGQHSYVKIKGVKFHYVENGEKRNPLVVLLHGFPDCWITWHHQIPVLAKHFRVIALDMKGFGDSDKPGSTNSYDIYRLTMEFNYFIASLGYRRCIIIGHDIGALFGWFLVHMYPDSVDKFIALSAPHPNLYWSTLPSSCQFNLRWVQFCQLPQLPEIKALDEDLVILNKAYPHLGKKGDEKFLDAYKYTFARKEDWTGAINYFRTFPHWRLNTSEKYQVSSLLIVGNKDKSVLIESIVQSTDYVEKFSLKVINNAGHFPHQEQPEEVNKVLLNYLIGNPSPTPNREKVANSGLVNRMFGAVTNTVKYGNNMIDVVHKTTNGLTARALGYDT</sequence>
<keyword evidence="6" id="KW-1185">Reference proteome</keyword>
<keyword evidence="3" id="KW-0472">Membrane</keyword>
<dbReference type="GO" id="GO:0004301">
    <property type="term" value="F:epoxide hydrolase activity"/>
    <property type="evidence" value="ECO:0007669"/>
    <property type="project" value="UniProtKB-ARBA"/>
</dbReference>
<dbReference type="Proteomes" id="UP001461498">
    <property type="component" value="Unassembled WGS sequence"/>
</dbReference>
<reference evidence="5 6" key="1">
    <citation type="submission" date="2022-12" db="EMBL/GenBank/DDBJ databases">
        <title>Chromosome-level genome assembly of true bugs.</title>
        <authorList>
            <person name="Ma L."/>
            <person name="Li H."/>
        </authorList>
    </citation>
    <scope>NUCLEOTIDE SEQUENCE [LARGE SCALE GENOMIC DNA]</scope>
    <source>
        <strain evidence="5">Lab_2022b</strain>
    </source>
</reference>
<evidence type="ECO:0000256" key="3">
    <source>
        <dbReference type="SAM" id="Phobius"/>
    </source>
</evidence>
<dbReference type="PANTHER" id="PTHR43329">
    <property type="entry name" value="EPOXIDE HYDROLASE"/>
    <property type="match status" value="1"/>
</dbReference>
<comment type="caution">
    <text evidence="5">The sequence shown here is derived from an EMBL/GenBank/DDBJ whole genome shotgun (WGS) entry which is preliminary data.</text>
</comment>
<comment type="similarity">
    <text evidence="2">Belongs to the AB hydrolase superfamily. Epoxide hydrolase family.</text>
</comment>
<evidence type="ECO:0000256" key="1">
    <source>
        <dbReference type="ARBA" id="ARBA00022801"/>
    </source>
</evidence>
<dbReference type="PRINTS" id="PR00111">
    <property type="entry name" value="ABHYDROLASE"/>
</dbReference>
<dbReference type="InterPro" id="IPR000639">
    <property type="entry name" value="Epox_hydrolase-like"/>
</dbReference>
<dbReference type="SUPFAM" id="SSF53474">
    <property type="entry name" value="alpha/beta-Hydrolases"/>
    <property type="match status" value="1"/>
</dbReference>
<evidence type="ECO:0000259" key="4">
    <source>
        <dbReference type="Pfam" id="PF00561"/>
    </source>
</evidence>
<dbReference type="InterPro" id="IPR029058">
    <property type="entry name" value="AB_hydrolase_fold"/>
</dbReference>